<dbReference type="PANTHER" id="PTHR43116">
    <property type="entry name" value="PEPTIDE CHAIN RELEASE FACTOR 2"/>
    <property type="match status" value="1"/>
</dbReference>
<keyword evidence="4" id="KW-0963">Cytoplasm</keyword>
<dbReference type="Gene3D" id="1.20.58.410">
    <property type="entry name" value="Release factor"/>
    <property type="match status" value="1"/>
</dbReference>
<dbReference type="PANTHER" id="PTHR43116:SF3">
    <property type="entry name" value="CLASS I PEPTIDE CHAIN RELEASE FACTOR"/>
    <property type="match status" value="1"/>
</dbReference>
<dbReference type="Pfam" id="PF00472">
    <property type="entry name" value="RF-1"/>
    <property type="match status" value="1"/>
</dbReference>
<evidence type="ECO:0000256" key="3">
    <source>
        <dbReference type="ARBA" id="ARBA00022917"/>
    </source>
</evidence>
<dbReference type="Proteomes" id="UP000229756">
    <property type="component" value="Unassembled WGS sequence"/>
</dbReference>
<organism evidence="7 8">
    <name type="scientific">candidate division WWE3 bacterium CG_4_9_14_0_2_um_filter_35_11</name>
    <dbReference type="NCBI Taxonomy" id="1975077"/>
    <lineage>
        <taxon>Bacteria</taxon>
        <taxon>Katanobacteria</taxon>
    </lineage>
</organism>
<dbReference type="PROSITE" id="PS00745">
    <property type="entry name" value="RF_PROK_I"/>
    <property type="match status" value="1"/>
</dbReference>
<feature type="domain" description="Prokaryotic-type class I peptide chain release factors" evidence="6">
    <location>
        <begin position="213"/>
        <end position="229"/>
    </location>
</feature>
<dbReference type="InterPro" id="IPR000352">
    <property type="entry name" value="Pep_chain_release_fac_I"/>
</dbReference>
<dbReference type="GO" id="GO:0016149">
    <property type="term" value="F:translation release factor activity, codon specific"/>
    <property type="evidence" value="ECO:0007669"/>
    <property type="project" value="UniProtKB-UniRule"/>
</dbReference>
<evidence type="ECO:0000259" key="6">
    <source>
        <dbReference type="PROSITE" id="PS00745"/>
    </source>
</evidence>
<protein>
    <recommendedName>
        <fullName evidence="4 5">Peptide chain release factor 2</fullName>
        <shortName evidence="4">RF-2</shortName>
    </recommendedName>
</protein>
<dbReference type="Gene3D" id="3.30.70.1660">
    <property type="match status" value="1"/>
</dbReference>
<sequence>MTIIERATKIKENLDKGSLQKRAKEIEGLMSGSSFWNDRENAASVSQELSEIKKTIDEIDLLDLLLLDEDEKELEQLVKDLEILLYLSGKYDKGGAFFTLHSGAGGTEAMDWTWILERMYTRYFERKKWNFSMIYKVDGEEAGVKTVTYKVEGLYVYGFLKQEIGIHRLVRLSPFNAQNLRQTSFAKVEVLPIIEKSAEIEIKDEDIEMTMMRSSGAGGQNVNKVETAVRLKHIPTGIVVASQQERSQIKNREIAMHMLMSKLVQIEEERRRKEESDFRGEYKEAGWGNQIRSYVLQPYKLIKDHRTDYESTNPDAVLSGDLDGFINASLLASDV</sequence>
<dbReference type="Pfam" id="PF03462">
    <property type="entry name" value="PCRF"/>
    <property type="match status" value="1"/>
</dbReference>
<evidence type="ECO:0000256" key="1">
    <source>
        <dbReference type="ARBA" id="ARBA00010835"/>
    </source>
</evidence>
<comment type="caution">
    <text evidence="7">The sequence shown here is derived from an EMBL/GenBank/DDBJ whole genome shotgun (WGS) entry which is preliminary data.</text>
</comment>
<dbReference type="SMART" id="SM00937">
    <property type="entry name" value="PCRF"/>
    <property type="match status" value="1"/>
</dbReference>
<accession>A0A2M8ELS2</accession>
<evidence type="ECO:0000256" key="2">
    <source>
        <dbReference type="ARBA" id="ARBA00022481"/>
    </source>
</evidence>
<dbReference type="GO" id="GO:0005737">
    <property type="term" value="C:cytoplasm"/>
    <property type="evidence" value="ECO:0007669"/>
    <property type="project" value="UniProtKB-SubCell"/>
</dbReference>
<proteinExistence type="inferred from homology"/>
<comment type="PTM">
    <text evidence="4">Methylated by PrmC. Methylation increases the termination efficiency of RF2.</text>
</comment>
<dbReference type="EMBL" id="PFSJ01000018">
    <property type="protein sequence ID" value="PJC23665.1"/>
    <property type="molecule type" value="Genomic_DNA"/>
</dbReference>
<dbReference type="NCBIfam" id="TIGR00020">
    <property type="entry name" value="prfB"/>
    <property type="match status" value="1"/>
</dbReference>
<evidence type="ECO:0000313" key="7">
    <source>
        <dbReference type="EMBL" id="PJC23665.1"/>
    </source>
</evidence>
<feature type="modified residue" description="N5-methylglutamine" evidence="4">
    <location>
        <position position="220"/>
    </location>
</feature>
<dbReference type="InterPro" id="IPR045853">
    <property type="entry name" value="Pep_chain_release_fac_I_sf"/>
</dbReference>
<dbReference type="InterPro" id="IPR005139">
    <property type="entry name" value="PCRF"/>
</dbReference>
<name>A0A2M8ELS2_UNCKA</name>
<keyword evidence="2 4" id="KW-0488">Methylation</keyword>
<evidence type="ECO:0000256" key="5">
    <source>
        <dbReference type="NCBIfam" id="TIGR00020"/>
    </source>
</evidence>
<dbReference type="AlphaFoldDB" id="A0A2M8ELS2"/>
<comment type="subcellular location">
    <subcellularLocation>
        <location evidence="4">Cytoplasm</location>
    </subcellularLocation>
</comment>
<dbReference type="Gene3D" id="3.30.160.20">
    <property type="match status" value="1"/>
</dbReference>
<evidence type="ECO:0000256" key="4">
    <source>
        <dbReference type="HAMAP-Rule" id="MF_00094"/>
    </source>
</evidence>
<reference evidence="8" key="1">
    <citation type="submission" date="2017-09" db="EMBL/GenBank/DDBJ databases">
        <title>Depth-based differentiation of microbial function through sediment-hosted aquifers and enrichment of novel symbionts in the deep terrestrial subsurface.</title>
        <authorList>
            <person name="Probst A.J."/>
            <person name="Ladd B."/>
            <person name="Jarett J.K."/>
            <person name="Geller-Mcgrath D.E."/>
            <person name="Sieber C.M.K."/>
            <person name="Emerson J.B."/>
            <person name="Anantharaman K."/>
            <person name="Thomas B.C."/>
            <person name="Malmstrom R."/>
            <person name="Stieglmeier M."/>
            <person name="Klingl A."/>
            <person name="Woyke T."/>
            <person name="Ryan C.M."/>
            <person name="Banfield J.F."/>
        </authorList>
    </citation>
    <scope>NUCLEOTIDE SEQUENCE [LARGE SCALE GENOMIC DNA]</scope>
</reference>
<dbReference type="SUPFAM" id="SSF75620">
    <property type="entry name" value="Release factor"/>
    <property type="match status" value="1"/>
</dbReference>
<gene>
    <name evidence="4" type="primary">prfB</name>
    <name evidence="7" type="ORF">CO058_02220</name>
</gene>
<dbReference type="HAMAP" id="MF_00094">
    <property type="entry name" value="Rel_fac_2"/>
    <property type="match status" value="1"/>
</dbReference>
<comment type="function">
    <text evidence="4">Peptide chain release factor 2 directs the termination of translation in response to the peptide chain termination codons UGA and UAA.</text>
</comment>
<comment type="similarity">
    <text evidence="1 4">Belongs to the prokaryotic/mitochondrial release factor family.</text>
</comment>
<keyword evidence="3 4" id="KW-0648">Protein biosynthesis</keyword>
<evidence type="ECO:0000313" key="8">
    <source>
        <dbReference type="Proteomes" id="UP000229756"/>
    </source>
</evidence>
<dbReference type="InterPro" id="IPR004374">
    <property type="entry name" value="PrfB"/>
</dbReference>